<dbReference type="EMBL" id="JAVXUP010002815">
    <property type="protein sequence ID" value="KAK3001290.1"/>
    <property type="molecule type" value="Genomic_DNA"/>
</dbReference>
<dbReference type="Proteomes" id="UP001188597">
    <property type="component" value="Unassembled WGS sequence"/>
</dbReference>
<accession>A0AA89AGE8</accession>
<protein>
    <submittedName>
        <fullName evidence="1">Uncharacterized protein</fullName>
    </submittedName>
</protein>
<reference evidence="1" key="1">
    <citation type="submission" date="2022-12" db="EMBL/GenBank/DDBJ databases">
        <title>Draft genome assemblies for two species of Escallonia (Escalloniales).</title>
        <authorList>
            <person name="Chanderbali A."/>
            <person name="Dervinis C."/>
            <person name="Anghel I."/>
            <person name="Soltis D."/>
            <person name="Soltis P."/>
            <person name="Zapata F."/>
        </authorList>
    </citation>
    <scope>NUCLEOTIDE SEQUENCE</scope>
    <source>
        <strain evidence="1">UCBG64.0493</strain>
        <tissue evidence="1">Leaf</tissue>
    </source>
</reference>
<keyword evidence="2" id="KW-1185">Reference proteome</keyword>
<evidence type="ECO:0000313" key="2">
    <source>
        <dbReference type="Proteomes" id="UP001188597"/>
    </source>
</evidence>
<proteinExistence type="predicted"/>
<name>A0AA89AGE8_9ASTE</name>
<organism evidence="1 2">
    <name type="scientific">Escallonia herrerae</name>
    <dbReference type="NCBI Taxonomy" id="1293975"/>
    <lineage>
        <taxon>Eukaryota</taxon>
        <taxon>Viridiplantae</taxon>
        <taxon>Streptophyta</taxon>
        <taxon>Embryophyta</taxon>
        <taxon>Tracheophyta</taxon>
        <taxon>Spermatophyta</taxon>
        <taxon>Magnoliopsida</taxon>
        <taxon>eudicotyledons</taxon>
        <taxon>Gunneridae</taxon>
        <taxon>Pentapetalae</taxon>
        <taxon>asterids</taxon>
        <taxon>campanulids</taxon>
        <taxon>Escalloniales</taxon>
        <taxon>Escalloniaceae</taxon>
        <taxon>Escallonia</taxon>
    </lineage>
</organism>
<evidence type="ECO:0000313" key="1">
    <source>
        <dbReference type="EMBL" id="KAK3001290.1"/>
    </source>
</evidence>
<dbReference type="AlphaFoldDB" id="A0AA89AGE8"/>
<sequence length="220" mass="24623">MKFQSFLKLSGTHNRREGAEDKGGAGAKVDGNKGVVRYAAADFDDAIAKDLIDLELTDCAMIGCLDSHNELHICDGCTGGCKFISNGADVKQVVRDWSRIFGDTSQLILEADDLSLRFVGEGIATSSSMNGNKMVSEARRLLEKTLPELPKPELPELPNLKSIFELPEFLNMNYRSFPKLKCRILLKLKCQSFLHLNYLSCQFCLKWKCQSLNYRLFGCQ</sequence>
<comment type="caution">
    <text evidence="1">The sequence shown here is derived from an EMBL/GenBank/DDBJ whole genome shotgun (WGS) entry which is preliminary data.</text>
</comment>
<gene>
    <name evidence="1" type="ORF">RJ639_021964</name>
</gene>